<evidence type="ECO:0000259" key="3">
    <source>
        <dbReference type="Pfam" id="PF18721"/>
    </source>
</evidence>
<dbReference type="Proteomes" id="UP000283269">
    <property type="component" value="Unassembled WGS sequence"/>
</dbReference>
<feature type="chain" id="PRO_5019208197" description="CBM1 domain-containing protein" evidence="1">
    <location>
        <begin position="16"/>
        <end position="453"/>
    </location>
</feature>
<evidence type="ECO:0000313" key="4">
    <source>
        <dbReference type="EMBL" id="PPQ92906.1"/>
    </source>
</evidence>
<feature type="domain" description="CxC5 like cysteine cluster associated with KDZ" evidence="2">
    <location>
        <begin position="170"/>
        <end position="257"/>
    </location>
</feature>
<dbReference type="STRING" id="93625.A0A409XQD5"/>
<gene>
    <name evidence="4" type="ORF">CVT25_009044</name>
</gene>
<dbReference type="InterPro" id="IPR040898">
    <property type="entry name" value="CxC6"/>
</dbReference>
<feature type="domain" description="CxC6 like cysteine cluster associated with KDZ" evidence="3">
    <location>
        <begin position="348"/>
        <end position="390"/>
    </location>
</feature>
<organism evidence="4 5">
    <name type="scientific">Psilocybe cyanescens</name>
    <dbReference type="NCBI Taxonomy" id="93625"/>
    <lineage>
        <taxon>Eukaryota</taxon>
        <taxon>Fungi</taxon>
        <taxon>Dikarya</taxon>
        <taxon>Basidiomycota</taxon>
        <taxon>Agaricomycotina</taxon>
        <taxon>Agaricomycetes</taxon>
        <taxon>Agaricomycetidae</taxon>
        <taxon>Agaricales</taxon>
        <taxon>Agaricineae</taxon>
        <taxon>Strophariaceae</taxon>
        <taxon>Psilocybe</taxon>
    </lineage>
</organism>
<dbReference type="Pfam" id="PF18721">
    <property type="entry name" value="CxC6"/>
    <property type="match status" value="1"/>
</dbReference>
<accession>A0A409XQD5</accession>
<comment type="caution">
    <text evidence="4">The sequence shown here is derived from an EMBL/GenBank/DDBJ whole genome shotgun (WGS) entry which is preliminary data.</text>
</comment>
<evidence type="ECO:0008006" key="6">
    <source>
        <dbReference type="Google" id="ProtNLM"/>
    </source>
</evidence>
<keyword evidence="5" id="KW-1185">Reference proteome</keyword>
<evidence type="ECO:0000256" key="1">
    <source>
        <dbReference type="SAM" id="SignalP"/>
    </source>
</evidence>
<dbReference type="Pfam" id="PF18718">
    <property type="entry name" value="CxC5"/>
    <property type="match status" value="1"/>
</dbReference>
<dbReference type="EMBL" id="NHYD01000934">
    <property type="protein sequence ID" value="PPQ92906.1"/>
    <property type="molecule type" value="Genomic_DNA"/>
</dbReference>
<dbReference type="OrthoDB" id="2527272at2759"/>
<name>A0A409XQD5_PSICY</name>
<evidence type="ECO:0000259" key="2">
    <source>
        <dbReference type="Pfam" id="PF18718"/>
    </source>
</evidence>
<dbReference type="InParanoid" id="A0A409XQD5"/>
<proteinExistence type="predicted"/>
<feature type="signal peptide" evidence="1">
    <location>
        <begin position="1"/>
        <end position="15"/>
    </location>
</feature>
<keyword evidence="1" id="KW-0732">Signal</keyword>
<dbReference type="InterPro" id="IPR041539">
    <property type="entry name" value="CxC5"/>
</dbReference>
<protein>
    <recommendedName>
        <fullName evidence="6">CBM1 domain-containing protein</fullName>
    </recommendedName>
</protein>
<reference evidence="4 5" key="1">
    <citation type="journal article" date="2018" name="Evol. Lett.">
        <title>Horizontal gene cluster transfer increased hallucinogenic mushroom diversity.</title>
        <authorList>
            <person name="Reynolds H.T."/>
            <person name="Vijayakumar V."/>
            <person name="Gluck-Thaler E."/>
            <person name="Korotkin H.B."/>
            <person name="Matheny P.B."/>
            <person name="Slot J.C."/>
        </authorList>
    </citation>
    <scope>NUCLEOTIDE SEQUENCE [LARGE SCALE GENOMIC DNA]</scope>
    <source>
        <strain evidence="4 5">2631</strain>
    </source>
</reference>
<dbReference type="AlphaFoldDB" id="A0A409XQD5"/>
<sequence length="453" mass="50651">MLMAFFSCLPTVTVASEEQLFPNITFKLFSEFVSQNFSSQVSLTTVLVVLFSLTENSDLLNLHGRQKNPYILGEKKSIASSWIKSLARALNEHLGKFSQNMNEEDNALIIPIATKLDTMASVLQLELIFSKKGKLKKKLATISHRDIAAVHVICPSSMEHSILRYSKSYLNKGAIIHNNVHVLSGKCKSCDAGYYADHELMIQTSGQRNRIYLNSAKYMKIGQHIWADCSFSNAVVNGMYSFHASAAAYTDYWNNTFGQINLKYSAKLTFVQETVQIMTSDQKVYLELHENLPIDEVTKEAYNALGQNGIIYAANGHSCSECSQPYMQPENASSDNMNVDHADVKMCVIDGIVMGPTHCAYQNCESDLLNACGGSFCPIHEREYENKCCLAAKIIEFLQHKLVSSIKENGIKILKTAVLSGFQIYNKILHLMMDLCCLIDKTNIILVLINLLC</sequence>
<evidence type="ECO:0000313" key="5">
    <source>
        <dbReference type="Proteomes" id="UP000283269"/>
    </source>
</evidence>